<proteinExistence type="predicted"/>
<keyword evidence="1" id="KW-0614">Plasmid</keyword>
<dbReference type="InParanoid" id="W0RR38"/>
<gene>
    <name evidence="1" type="ORF">J421_5397</name>
</gene>
<dbReference type="EMBL" id="CP007129">
    <property type="protein sequence ID" value="AHG92932.1"/>
    <property type="molecule type" value="Genomic_DNA"/>
</dbReference>
<name>W0RR38_9BACT</name>
<sequence length="75" mass="8220">MRPRVTPLASYASTTNQDVASRFSPCIVSVVSRPVCHDASSLCGRSSWPVRRSMSGRHVRGSSETYWNSCFADPA</sequence>
<dbReference type="RefSeq" id="WP_025414249.1">
    <property type="nucleotide sequence ID" value="NZ_CP007129.1"/>
</dbReference>
<reference evidence="1 2" key="1">
    <citation type="journal article" date="2014" name="Genome Announc.">
        <title>Genome Sequence and Methylome of Soil Bacterium Gemmatirosa kalamazoonensis KBS708T, a Member of the Rarely Cultivated Gemmatimonadetes Phylum.</title>
        <authorList>
            <person name="Debruyn J.M."/>
            <person name="Radosevich M."/>
            <person name="Wommack K.E."/>
            <person name="Polson S.W."/>
            <person name="Hauser L.J."/>
            <person name="Fawaz M.N."/>
            <person name="Korlach J."/>
            <person name="Tsai Y.C."/>
        </authorList>
    </citation>
    <scope>NUCLEOTIDE SEQUENCE [LARGE SCALE GENOMIC DNA]</scope>
    <source>
        <strain evidence="1 2">KBS708</strain>
        <plasmid evidence="2">Plasmid 1</plasmid>
    </source>
</reference>
<dbReference type="HOGENOM" id="CLU_2665872_0_0_0"/>
<evidence type="ECO:0000313" key="1">
    <source>
        <dbReference type="EMBL" id="AHG92932.1"/>
    </source>
</evidence>
<evidence type="ECO:0000313" key="2">
    <source>
        <dbReference type="Proteomes" id="UP000019151"/>
    </source>
</evidence>
<dbReference type="KEGG" id="gba:J421_5397"/>
<organism evidence="1 2">
    <name type="scientific">Gemmatirosa kalamazoonensis</name>
    <dbReference type="NCBI Taxonomy" id="861299"/>
    <lineage>
        <taxon>Bacteria</taxon>
        <taxon>Pseudomonadati</taxon>
        <taxon>Gemmatimonadota</taxon>
        <taxon>Gemmatimonadia</taxon>
        <taxon>Gemmatimonadales</taxon>
        <taxon>Gemmatimonadaceae</taxon>
        <taxon>Gemmatirosa</taxon>
    </lineage>
</organism>
<dbReference type="AlphaFoldDB" id="W0RR38"/>
<geneLocation type="plasmid" evidence="1 2">
    <name>1</name>
</geneLocation>
<protein>
    <submittedName>
        <fullName evidence="1">Uncharacterized protein</fullName>
    </submittedName>
</protein>
<dbReference type="Proteomes" id="UP000019151">
    <property type="component" value="Plasmid 1"/>
</dbReference>
<accession>W0RR38</accession>
<keyword evidence="2" id="KW-1185">Reference proteome</keyword>